<dbReference type="EMBL" id="JASBWT010000002">
    <property type="protein sequence ID" value="KAJ9107281.1"/>
    <property type="molecule type" value="Genomic_DNA"/>
</dbReference>
<reference evidence="1" key="1">
    <citation type="submission" date="2023-04" db="EMBL/GenBank/DDBJ databases">
        <title>Draft Genome sequencing of Naganishia species isolated from polar environments using Oxford Nanopore Technology.</title>
        <authorList>
            <person name="Leo P."/>
            <person name="Venkateswaran K."/>
        </authorList>
    </citation>
    <scope>NUCLEOTIDE SEQUENCE</scope>
    <source>
        <strain evidence="1">MNA-CCFEE 5423</strain>
    </source>
</reference>
<keyword evidence="2" id="KW-1185">Reference proteome</keyword>
<comment type="caution">
    <text evidence="1">The sequence shown here is derived from an EMBL/GenBank/DDBJ whole genome shotgun (WGS) entry which is preliminary data.</text>
</comment>
<sequence>MARSRSPSPSRDRDRERDRDSKRRRYDESSRTDRDRDREDRNRSRDRTRDKDRERDGVRERDRERDRDRDRTRDRDRDRDRDDRRGSERRYRDEKDDTRRRTTTTTDDYRRDSREPRYKDRSERDAYKEEKSSERDRERRYDDRNDAPPPPPPQPSAVQPQIQPLTTTLAPAISTAPLGETEKQREKREKLETWKRAQAAKKAAQEAASGLGLGVAKAPTAASPVVLSLGGGRMEPANSAAASIKLPPSIPGKPAFSAFNASTMSRIGLPLKPSAALSLPTRSGILSASAAKSGGGVGGRRIALDDSEQSERKLQKLVLPPIAPLLVPGAVGVSAVEGEEATVGDLDAVSDDEEEGSSLVAGKGGDAEGGKMQVDDAEEEDEEDPLDAFMKENVKQVQTIDKEDLAHQGDAKNPKKSTTSRENLADVDDQNVPSDDEEGENGGNGPMTAEDILALAAKKAKKKDLPAAAHSKIAYEPFEKKFYHPSAETSEMDEDEVELMRIEMDGIKIRGVGCPKPVRNWGAFGLPAGCYDVIKRLGYAAPTPIQAQAIPAIMSGRDIIGVAKTGSGKTIAFLLPMMRHIKDQRPIENGEGPMALIMTPTRELATQIWRESKPFLSALGMRAVCAYGGSPLSEQIGDMKKGAEVVVCTPGRMIDLLTANSGRVTNLRRVTYLVLDEADRMFDMGFEPQVMKIVNNIRPDRQTVLFSATFPAKMDALARKILSKPLEITVGGRSVVAKEIEQRVEILNAEEKFVRLLQILGEMGEAHKDEADDFRTLIFVERQEAADDLFRELMRKGYICSSLHGGKDQVDRDQTILDFKAGFVPIVIATSVAARGLDVKELKLVINYDCPNHMEDYVHRAGRTGRAGQKGTCVTFITPDQDRFSVDLMRALKASEATVPPELDKMSEDFLAKVRSGNAKVAGSGFGGKGLDKFESEREKVDRAQRSAYGEDGQIVEKPETKKEGAAAEAEADFKLKDFNVEIVKGPAPERLAAAASSAGKGEIKLGQDVATLPAQTQAALDRAAAAGKNVQESLANAVAKITASLNKTKAEKSGTQVQSSSSAPDYHAIVPINDYPQKARWKATNKEQMVLLQDLSGASITNKGIFYPPGVEPGPGQEPKLHLLIESNEEFRVKLAVDELRRILLEASVAALQSADREPTIGGRYKV</sequence>
<organism evidence="1 2">
    <name type="scientific">Naganishia friedmannii</name>
    <dbReference type="NCBI Taxonomy" id="89922"/>
    <lineage>
        <taxon>Eukaryota</taxon>
        <taxon>Fungi</taxon>
        <taxon>Dikarya</taxon>
        <taxon>Basidiomycota</taxon>
        <taxon>Agaricomycotina</taxon>
        <taxon>Tremellomycetes</taxon>
        <taxon>Filobasidiales</taxon>
        <taxon>Filobasidiaceae</taxon>
        <taxon>Naganishia</taxon>
    </lineage>
</organism>
<name>A0ACC2W8A5_9TREE</name>
<protein>
    <submittedName>
        <fullName evidence="1">Uncharacterized protein</fullName>
    </submittedName>
</protein>
<evidence type="ECO:0000313" key="2">
    <source>
        <dbReference type="Proteomes" id="UP001227268"/>
    </source>
</evidence>
<dbReference type="Proteomes" id="UP001227268">
    <property type="component" value="Unassembled WGS sequence"/>
</dbReference>
<proteinExistence type="predicted"/>
<accession>A0ACC2W8A5</accession>
<evidence type="ECO:0000313" key="1">
    <source>
        <dbReference type="EMBL" id="KAJ9107281.1"/>
    </source>
</evidence>
<gene>
    <name evidence="1" type="ORF">QFC21_000728</name>
</gene>